<sequence length="118" mass="13087">MLRTWPPCLQPLGLEANIGCPVVHNLVSKVPAESINKIQNPMQLAQYLIQCTLRVIGERKMVNVDMEMDDVTIIVSVGKGMETTGKRVKAVEGKNFDKESESGSNWGIQNFGQSISWI</sequence>
<proteinExistence type="predicted"/>
<accession>A0A2P2QUJ9</accession>
<name>A0A2P2QUJ9_RHIMU</name>
<protein>
    <submittedName>
        <fullName evidence="1">Uncharacterized protein</fullName>
    </submittedName>
</protein>
<evidence type="ECO:0000313" key="1">
    <source>
        <dbReference type="EMBL" id="MBX70534.1"/>
    </source>
</evidence>
<reference evidence="1" key="1">
    <citation type="submission" date="2018-02" db="EMBL/GenBank/DDBJ databases">
        <title>Rhizophora mucronata_Transcriptome.</title>
        <authorList>
            <person name="Meera S.P."/>
            <person name="Sreeshan A."/>
            <person name="Augustine A."/>
        </authorList>
    </citation>
    <scope>NUCLEOTIDE SEQUENCE</scope>
    <source>
        <tissue evidence="1">Leaf</tissue>
    </source>
</reference>
<organism evidence="1">
    <name type="scientific">Rhizophora mucronata</name>
    <name type="common">Asiatic mangrove</name>
    <dbReference type="NCBI Taxonomy" id="61149"/>
    <lineage>
        <taxon>Eukaryota</taxon>
        <taxon>Viridiplantae</taxon>
        <taxon>Streptophyta</taxon>
        <taxon>Embryophyta</taxon>
        <taxon>Tracheophyta</taxon>
        <taxon>Spermatophyta</taxon>
        <taxon>Magnoliopsida</taxon>
        <taxon>eudicotyledons</taxon>
        <taxon>Gunneridae</taxon>
        <taxon>Pentapetalae</taxon>
        <taxon>rosids</taxon>
        <taxon>fabids</taxon>
        <taxon>Malpighiales</taxon>
        <taxon>Rhizophoraceae</taxon>
        <taxon>Rhizophora</taxon>
    </lineage>
</organism>
<dbReference type="EMBL" id="GGEC01090050">
    <property type="protein sequence ID" value="MBX70534.1"/>
    <property type="molecule type" value="Transcribed_RNA"/>
</dbReference>
<dbReference type="AlphaFoldDB" id="A0A2P2QUJ9"/>